<dbReference type="Gene3D" id="1.10.10.10">
    <property type="entry name" value="Winged helix-like DNA-binding domain superfamily/Winged helix DNA-binding domain"/>
    <property type="match status" value="1"/>
</dbReference>
<name>A0ABY3TG05_9MYCO</name>
<dbReference type="CDD" id="cd00383">
    <property type="entry name" value="trans_reg_C"/>
    <property type="match status" value="1"/>
</dbReference>
<dbReference type="InterPro" id="IPR036388">
    <property type="entry name" value="WH-like_DNA-bd_sf"/>
</dbReference>
<dbReference type="RefSeq" id="WP_240176203.1">
    <property type="nucleotide sequence ID" value="NZ_CP092362.2"/>
</dbReference>
<dbReference type="InterPro" id="IPR001789">
    <property type="entry name" value="Sig_transdc_resp-reg_receiver"/>
</dbReference>
<gene>
    <name evidence="6" type="ORF">MI149_15720</name>
</gene>
<dbReference type="EMBL" id="CP092362">
    <property type="protein sequence ID" value="ULN39226.1"/>
    <property type="molecule type" value="Genomic_DNA"/>
</dbReference>
<protein>
    <submittedName>
        <fullName evidence="6">Response regulator transcription factor</fullName>
    </submittedName>
</protein>
<sequence>MDNDDFVANRLRAKMHKHGWVVANVPCGAMAVDEIMRDTPDIVMLEVALPDADGLEMLGQIREKFPRLPVMCLSTRADIDDRIAALSRGSDDYVTKPVDIVEVVLRLSNMLWRSRTRPEGQPGKLVVGDLVIDEIAHEVTRGAERISLTPTEFALLRYLARNAGSAVTKSEILREVWASDFDRDGNIVALYISYLRRKVDQGRPPMIHTLQRVGYVLRANAGAPSAAASAKSTAETIPAAVRPGVRSQ</sequence>
<keyword evidence="7" id="KW-1185">Reference proteome</keyword>
<evidence type="ECO:0000256" key="2">
    <source>
        <dbReference type="PROSITE-ProRule" id="PRU00169"/>
    </source>
</evidence>
<dbReference type="PROSITE" id="PS51755">
    <property type="entry name" value="OMPR_PHOB"/>
    <property type="match status" value="1"/>
</dbReference>
<dbReference type="PANTHER" id="PTHR48111:SF28">
    <property type="entry name" value="TRANSCRIPTIONAL REGULATORY PROTEIN TCRX-RELATED"/>
    <property type="match status" value="1"/>
</dbReference>
<dbReference type="Proteomes" id="UP001055337">
    <property type="component" value="Chromosome"/>
</dbReference>
<evidence type="ECO:0000256" key="1">
    <source>
        <dbReference type="ARBA" id="ARBA00023125"/>
    </source>
</evidence>
<dbReference type="Pfam" id="PF00072">
    <property type="entry name" value="Response_reg"/>
    <property type="match status" value="1"/>
</dbReference>
<reference evidence="6" key="1">
    <citation type="submission" date="2022-08" db="EMBL/GenBank/DDBJ databases">
        <title>Whole genome sequencing of non-tuberculosis mycobacteria type-strains.</title>
        <authorList>
            <person name="Igarashi Y."/>
            <person name="Osugi A."/>
            <person name="Mitarai S."/>
        </authorList>
    </citation>
    <scope>NUCLEOTIDE SEQUENCE</scope>
    <source>
        <strain evidence="6">JCM 16369</strain>
    </source>
</reference>
<dbReference type="PROSITE" id="PS50110">
    <property type="entry name" value="RESPONSE_REGULATORY"/>
    <property type="match status" value="1"/>
</dbReference>
<dbReference type="Gene3D" id="3.40.50.2300">
    <property type="match status" value="1"/>
</dbReference>
<feature type="domain" description="OmpR/PhoB-type" evidence="5">
    <location>
        <begin position="122"/>
        <end position="219"/>
    </location>
</feature>
<dbReference type="InterPro" id="IPR039420">
    <property type="entry name" value="WalR-like"/>
</dbReference>
<dbReference type="InterPro" id="IPR011006">
    <property type="entry name" value="CheY-like_superfamily"/>
</dbReference>
<accession>A0ABY3TG05</accession>
<feature type="DNA-binding region" description="OmpR/PhoB-type" evidence="3">
    <location>
        <begin position="122"/>
        <end position="219"/>
    </location>
</feature>
<dbReference type="SMART" id="SM00862">
    <property type="entry name" value="Trans_reg_C"/>
    <property type="match status" value="1"/>
</dbReference>
<evidence type="ECO:0000259" key="5">
    <source>
        <dbReference type="PROSITE" id="PS51755"/>
    </source>
</evidence>
<dbReference type="InterPro" id="IPR001867">
    <property type="entry name" value="OmpR/PhoB-type_DNA-bd"/>
</dbReference>
<evidence type="ECO:0000256" key="3">
    <source>
        <dbReference type="PROSITE-ProRule" id="PRU01091"/>
    </source>
</evidence>
<dbReference type="SUPFAM" id="SSF52172">
    <property type="entry name" value="CheY-like"/>
    <property type="match status" value="1"/>
</dbReference>
<evidence type="ECO:0000313" key="6">
    <source>
        <dbReference type="EMBL" id="ULN39226.1"/>
    </source>
</evidence>
<proteinExistence type="predicted"/>
<dbReference type="PANTHER" id="PTHR48111">
    <property type="entry name" value="REGULATOR OF RPOS"/>
    <property type="match status" value="1"/>
</dbReference>
<comment type="caution">
    <text evidence="2">Lacks conserved residue(s) required for the propagation of feature annotation.</text>
</comment>
<feature type="domain" description="Response regulatory" evidence="4">
    <location>
        <begin position="1"/>
        <end position="111"/>
    </location>
</feature>
<dbReference type="SMART" id="SM00448">
    <property type="entry name" value="REC"/>
    <property type="match status" value="1"/>
</dbReference>
<dbReference type="Pfam" id="PF00486">
    <property type="entry name" value="Trans_reg_C"/>
    <property type="match status" value="1"/>
</dbReference>
<evidence type="ECO:0000313" key="7">
    <source>
        <dbReference type="Proteomes" id="UP001055337"/>
    </source>
</evidence>
<keyword evidence="1 3" id="KW-0238">DNA-binding</keyword>
<organism evidence="6 7">
    <name type="scientific">Mycolicibacterium crocinum</name>
    <dbReference type="NCBI Taxonomy" id="388459"/>
    <lineage>
        <taxon>Bacteria</taxon>
        <taxon>Bacillati</taxon>
        <taxon>Actinomycetota</taxon>
        <taxon>Actinomycetes</taxon>
        <taxon>Mycobacteriales</taxon>
        <taxon>Mycobacteriaceae</taxon>
        <taxon>Mycolicibacterium</taxon>
    </lineage>
</organism>
<evidence type="ECO:0000259" key="4">
    <source>
        <dbReference type="PROSITE" id="PS50110"/>
    </source>
</evidence>